<dbReference type="RefSeq" id="WP_237246355.1">
    <property type="nucleotide sequence ID" value="NZ_AP023423.1"/>
</dbReference>
<dbReference type="Proteomes" id="UP001320326">
    <property type="component" value="Chromosome"/>
</dbReference>
<name>A0AAN1XA77_9PROT</name>
<organism evidence="2 3">
    <name type="scientific">Sideroxyarcus emersonii</name>
    <dbReference type="NCBI Taxonomy" id="2764705"/>
    <lineage>
        <taxon>Bacteria</taxon>
        <taxon>Pseudomonadati</taxon>
        <taxon>Pseudomonadota</taxon>
        <taxon>Betaproteobacteria</taxon>
        <taxon>Nitrosomonadales</taxon>
        <taxon>Gallionellaceae</taxon>
        <taxon>Sideroxyarcus</taxon>
    </lineage>
</organism>
<accession>A0AAN1XA77</accession>
<gene>
    <name evidence="2" type="ORF">MIZ01_1588</name>
</gene>
<sequence>MTLHQILKRREEESAKAWERIFTKNKPDFIVAVGVMFSILVGFLFYKLACIFVEPTDEVLIGSIAFALLFFVVILTDRYEKFRKNQREKIERNYQ</sequence>
<dbReference type="AlphaFoldDB" id="A0AAN1XA77"/>
<keyword evidence="1" id="KW-0812">Transmembrane</keyword>
<feature type="transmembrane region" description="Helical" evidence="1">
    <location>
        <begin position="60"/>
        <end position="79"/>
    </location>
</feature>
<protein>
    <submittedName>
        <fullName evidence="2">Uncharacterized protein</fullName>
    </submittedName>
</protein>
<keyword evidence="3" id="KW-1185">Reference proteome</keyword>
<evidence type="ECO:0000313" key="3">
    <source>
        <dbReference type="Proteomes" id="UP001320326"/>
    </source>
</evidence>
<dbReference type="EMBL" id="AP023423">
    <property type="protein sequence ID" value="BCK87792.1"/>
    <property type="molecule type" value="Genomic_DNA"/>
</dbReference>
<dbReference type="KEGG" id="seme:MIZ01_1588"/>
<evidence type="ECO:0000256" key="1">
    <source>
        <dbReference type="SAM" id="Phobius"/>
    </source>
</evidence>
<reference evidence="2 3" key="1">
    <citation type="journal article" date="2022" name="Int. J. Syst. Evol. Microbiol.">
        <title>&lt;i&gt;Sideroxyarcus emersonii&lt;/i&gt; gen. nov. sp. nov., a neutrophilic, microaerobic iron- and thiosulfate-oxidizing bacterium isolated from iron-rich wetland sediment.</title>
        <authorList>
            <person name="Kato S."/>
            <person name="Itoh T."/>
            <person name="Iino T."/>
            <person name="Ohkuma M."/>
        </authorList>
    </citation>
    <scope>NUCLEOTIDE SEQUENCE [LARGE SCALE GENOMIC DNA]</scope>
    <source>
        <strain evidence="2 3">MIZ01</strain>
    </source>
</reference>
<keyword evidence="1" id="KW-0472">Membrane</keyword>
<evidence type="ECO:0000313" key="2">
    <source>
        <dbReference type="EMBL" id="BCK87792.1"/>
    </source>
</evidence>
<keyword evidence="1" id="KW-1133">Transmembrane helix</keyword>
<proteinExistence type="predicted"/>
<feature type="transmembrane region" description="Helical" evidence="1">
    <location>
        <begin position="29"/>
        <end position="48"/>
    </location>
</feature>